<gene>
    <name evidence="2" type="ORF">FM111_13945</name>
</gene>
<feature type="domain" description="Histidine phosphotransferase ChpT C-terminal" evidence="1">
    <location>
        <begin position="109"/>
        <end position="228"/>
    </location>
</feature>
<reference evidence="2 3" key="1">
    <citation type="submission" date="2017-02" db="EMBL/GenBank/DDBJ databases">
        <authorList>
            <person name="Peterson S.W."/>
        </authorList>
    </citation>
    <scope>NUCLEOTIDE SEQUENCE [LARGE SCALE GENOMIC DNA]</scope>
    <source>
        <strain evidence="2 3">3F5N</strain>
    </source>
</reference>
<protein>
    <submittedName>
        <fullName evidence="2">Signal transduction histidine kinase</fullName>
    </submittedName>
</protein>
<dbReference type="AlphaFoldDB" id="A0A1R4GM95"/>
<sequence length="252" mass="26572">MTLTFSKSCAPRFGIMTVSDDTLDLSAADLPVDGAELAAFIAAKLCHDFISPAGAVMSGLDLLDDPSAQDMRDDALGLIRQSAAKMVALVHFARVAFGAATSSEQFSGAELHGLVAGLTDGGRATLDWRVGDQVFSKLQARALINLAYLTVSALPMGGAAVVTVRREGGQLFLVGSAEGARARLKAEAVVGLKGERLTEGLAGQWIQPYWLWLTAREAGGRLDLATEEGRVALMARLPDGNEQTAFVDPTLR</sequence>
<dbReference type="GO" id="GO:0016301">
    <property type="term" value="F:kinase activity"/>
    <property type="evidence" value="ECO:0007669"/>
    <property type="project" value="UniProtKB-KW"/>
</dbReference>
<keyword evidence="2" id="KW-0808">Transferase</keyword>
<dbReference type="Proteomes" id="UP000195766">
    <property type="component" value="Unassembled WGS sequence"/>
</dbReference>
<evidence type="ECO:0000259" key="1">
    <source>
        <dbReference type="Pfam" id="PF10090"/>
    </source>
</evidence>
<name>A0A1R4GM95_BREDI</name>
<dbReference type="Gene3D" id="1.10.287.130">
    <property type="match status" value="1"/>
</dbReference>
<evidence type="ECO:0000313" key="2">
    <source>
        <dbReference type="EMBL" id="SJM69224.1"/>
    </source>
</evidence>
<dbReference type="Pfam" id="PF10090">
    <property type="entry name" value="HPTransfase"/>
    <property type="match status" value="1"/>
</dbReference>
<keyword evidence="2" id="KW-0418">Kinase</keyword>
<dbReference type="InterPro" id="IPR036890">
    <property type="entry name" value="HATPase_C_sf"/>
</dbReference>
<organism evidence="2 3">
    <name type="scientific">Brevundimonas diminuta 3F5N</name>
    <dbReference type="NCBI Taxonomy" id="1255603"/>
    <lineage>
        <taxon>Bacteria</taxon>
        <taxon>Pseudomonadati</taxon>
        <taxon>Pseudomonadota</taxon>
        <taxon>Alphaproteobacteria</taxon>
        <taxon>Caulobacterales</taxon>
        <taxon>Caulobacteraceae</taxon>
        <taxon>Brevundimonas</taxon>
    </lineage>
</organism>
<dbReference type="EMBL" id="FUIE01000080">
    <property type="protein sequence ID" value="SJM69224.1"/>
    <property type="molecule type" value="Genomic_DNA"/>
</dbReference>
<accession>A0A1R4GM95</accession>
<proteinExistence type="predicted"/>
<dbReference type="NCBIfam" id="NF046025">
    <property type="entry name" value="HisPtaseChptCaul"/>
    <property type="match status" value="1"/>
</dbReference>
<dbReference type="Gene3D" id="3.30.565.10">
    <property type="entry name" value="Histidine kinase-like ATPase, C-terminal domain"/>
    <property type="match status" value="1"/>
</dbReference>
<evidence type="ECO:0000313" key="3">
    <source>
        <dbReference type="Proteomes" id="UP000195766"/>
    </source>
</evidence>
<dbReference type="OrthoDB" id="9803702at2"/>
<dbReference type="InterPro" id="IPR018762">
    <property type="entry name" value="ChpT_C"/>
</dbReference>